<protein>
    <submittedName>
        <fullName evidence="2">Uncharacterized protein</fullName>
    </submittedName>
</protein>
<accession>A0A1C3NWM3</accession>
<organism evidence="2 3">
    <name type="scientific">Candidatus Protofrankia californiensis</name>
    <dbReference type="NCBI Taxonomy" id="1839754"/>
    <lineage>
        <taxon>Bacteria</taxon>
        <taxon>Bacillati</taxon>
        <taxon>Actinomycetota</taxon>
        <taxon>Actinomycetes</taxon>
        <taxon>Frankiales</taxon>
        <taxon>Frankiaceae</taxon>
        <taxon>Protofrankia</taxon>
    </lineage>
</organism>
<dbReference type="AlphaFoldDB" id="A0A1C3NWM3"/>
<dbReference type="EMBL" id="FLUV01000841">
    <property type="protein sequence ID" value="SBW21391.1"/>
    <property type="molecule type" value="Genomic_DNA"/>
</dbReference>
<evidence type="ECO:0000256" key="1">
    <source>
        <dbReference type="SAM" id="MobiDB-lite"/>
    </source>
</evidence>
<name>A0A1C3NWM3_9ACTN</name>
<feature type="region of interest" description="Disordered" evidence="1">
    <location>
        <begin position="61"/>
        <end position="80"/>
    </location>
</feature>
<dbReference type="Proteomes" id="UP000199013">
    <property type="component" value="Unassembled WGS sequence"/>
</dbReference>
<proteinExistence type="predicted"/>
<evidence type="ECO:0000313" key="2">
    <source>
        <dbReference type="EMBL" id="SBW21391.1"/>
    </source>
</evidence>
<sequence length="443" mass="46812">MPFGPPKTTPPVVSPTRGFPIRRAWHAAGMPQPRRLFPVTAYALVAVMAVVLLLTPGCGSSDSPGTPAANSPAPTPTADPTAPVWGFLRLDEAAPAIGVPRVPASEVQAGSWQFAAATRQARATVIRRETGRYSVIFPRVGVPGGRGAAVVSAVGDAPVHCHTENWAASGLDEEVTLACRSLTGAYADSRFTALFTFAPASHRPNPSEPYAYFRDDAPSQQQVRPENSYSLAGPGTIEINWTGIGRYSIDLIGALYARTGNNLQVNALGSTTVGCSALGREVHADRQTIFVGCANGQTWTDAPFVVVYGNQHTVIPVENAAFGHSFSGLEEEGTGKILQPPLERTVDVWPRYSANSAKKTNTIRHVSTGIYEVVFPGAGRAPDHVQVTPYGEPTRRCAIAGWTSPPAGESGDVTTKVVCFDPDGSRADSQFSLAYVSTAALTS</sequence>
<feature type="compositionally biased region" description="Low complexity" evidence="1">
    <location>
        <begin position="64"/>
        <end position="80"/>
    </location>
</feature>
<reference evidence="3" key="1">
    <citation type="submission" date="2016-02" db="EMBL/GenBank/DDBJ databases">
        <authorList>
            <person name="Wibberg D."/>
        </authorList>
    </citation>
    <scope>NUCLEOTIDE SEQUENCE [LARGE SCALE GENOMIC DNA]</scope>
</reference>
<evidence type="ECO:0000313" key="3">
    <source>
        <dbReference type="Proteomes" id="UP000199013"/>
    </source>
</evidence>
<keyword evidence="3" id="KW-1185">Reference proteome</keyword>
<gene>
    <name evidence="2" type="ORF">FDG2_1993</name>
</gene>